<feature type="region of interest" description="Disordered" evidence="1">
    <location>
        <begin position="189"/>
        <end position="237"/>
    </location>
</feature>
<sequence length="237" mass="24477">MKRMTRGVTAIMATGIMLAATSPIALAEPRGLQLGHPTAVARGHQEHISLSLVKSNATIVEALYQQYESLTQNGNSSSALSPAVTQLISELQSDLAALQSASNSTAARETMNHILRQVTTAEAEMRDEKNLTTLEQQIAKEYSQFSQALNQLTSTANPSAGQVLRLWNLENLLIAKLRAAILELGATPTAASSNQGSAGSGTSSAAGSTDTTSSSGNTSTGATSNTASAPSNSTSAS</sequence>
<accession>A0A1N7PFY1</accession>
<evidence type="ECO:0008006" key="5">
    <source>
        <dbReference type="Google" id="ProtNLM"/>
    </source>
</evidence>
<organism evidence="3 4">
    <name type="scientific">Alicyclobacillus vulcanalis</name>
    <dbReference type="NCBI Taxonomy" id="252246"/>
    <lineage>
        <taxon>Bacteria</taxon>
        <taxon>Bacillati</taxon>
        <taxon>Bacillota</taxon>
        <taxon>Bacilli</taxon>
        <taxon>Bacillales</taxon>
        <taxon>Alicyclobacillaceae</taxon>
        <taxon>Alicyclobacillus</taxon>
    </lineage>
</organism>
<gene>
    <name evidence="3" type="ORF">SAMN05421799_11332</name>
</gene>
<keyword evidence="4" id="KW-1185">Reference proteome</keyword>
<dbReference type="Proteomes" id="UP000186156">
    <property type="component" value="Unassembled WGS sequence"/>
</dbReference>
<evidence type="ECO:0000313" key="3">
    <source>
        <dbReference type="EMBL" id="SIT09491.1"/>
    </source>
</evidence>
<protein>
    <recommendedName>
        <fullName evidence="5">DUF5667 domain-containing protein</fullName>
    </recommendedName>
</protein>
<name>A0A1N7PFY1_9BACL</name>
<dbReference type="EMBL" id="FTOO01000013">
    <property type="protein sequence ID" value="SIT09491.1"/>
    <property type="molecule type" value="Genomic_DNA"/>
</dbReference>
<evidence type="ECO:0000256" key="1">
    <source>
        <dbReference type="SAM" id="MobiDB-lite"/>
    </source>
</evidence>
<dbReference type="STRING" id="252246.SAMN05421799_11332"/>
<dbReference type="AlphaFoldDB" id="A0A1N7PFY1"/>
<feature type="chain" id="PRO_5012207641" description="DUF5667 domain-containing protein" evidence="2">
    <location>
        <begin position="28"/>
        <end position="237"/>
    </location>
</feature>
<dbReference type="RefSeq" id="WP_076348839.1">
    <property type="nucleotide sequence ID" value="NZ_FTOO01000013.1"/>
</dbReference>
<proteinExistence type="predicted"/>
<reference evidence="4" key="1">
    <citation type="submission" date="2017-01" db="EMBL/GenBank/DDBJ databases">
        <authorList>
            <person name="Varghese N."/>
            <person name="Submissions S."/>
        </authorList>
    </citation>
    <scope>NUCLEOTIDE SEQUENCE [LARGE SCALE GENOMIC DNA]</scope>
    <source>
        <strain evidence="4">DSM 16176</strain>
    </source>
</reference>
<feature type="signal peptide" evidence="2">
    <location>
        <begin position="1"/>
        <end position="27"/>
    </location>
</feature>
<evidence type="ECO:0000313" key="4">
    <source>
        <dbReference type="Proteomes" id="UP000186156"/>
    </source>
</evidence>
<keyword evidence="2" id="KW-0732">Signal</keyword>
<dbReference type="OrthoDB" id="2376600at2"/>
<evidence type="ECO:0000256" key="2">
    <source>
        <dbReference type="SAM" id="SignalP"/>
    </source>
</evidence>